<feature type="compositionally biased region" description="Basic residues" evidence="1">
    <location>
        <begin position="242"/>
        <end position="252"/>
    </location>
</feature>
<feature type="compositionally biased region" description="Basic and acidic residues" evidence="1">
    <location>
        <begin position="28"/>
        <end position="37"/>
    </location>
</feature>
<sequence>GDLPDRHALGGALRARRPPASRRRQLARARDALDRPRPHLRRPRRGRRADRRRRQHLRRLRLLLGTADPRARASRRARGDHRRGLEGHHLRRGHRRRGRAGRARHAADALRRHAPDDLVGHRGVDERHPAGARGDRPRQAAEVRRRLPRPRRRPAGRRRLRAGHAGHPGVAGRAGERRRQHRRGGLERSRRGAQRLRAPRVRGHPRRALSGQHGAGSPALRVPGAAARARHRDRGAPDLRRGHLGLPHRPRRSPGADRRAARPHGDGQGHRRRPARRRLRRTGRADEPDRPGRAGLPGRHAERQPARGGRRPGDARAARRRRLRAAGGDDHRAGRRPARGGGDPARPGRQHLRAAHRLLQRGARRGLRRRGSLRPRPPCRLVPRAAGARRLRAALPVRGVVPVARAHARARGAHGRGRRRGVRRGLL</sequence>
<feature type="compositionally biased region" description="Basic and acidic residues" evidence="1">
    <location>
        <begin position="254"/>
        <end position="269"/>
    </location>
</feature>
<gene>
    <name evidence="2" type="ORF">AVDCRST_MAG38-1937</name>
</gene>
<feature type="compositionally biased region" description="Basic and acidic residues" evidence="1">
    <location>
        <begin position="105"/>
        <end position="145"/>
    </location>
</feature>
<evidence type="ECO:0000256" key="1">
    <source>
        <dbReference type="SAM" id="MobiDB-lite"/>
    </source>
</evidence>
<feature type="non-terminal residue" evidence="2">
    <location>
        <position position="427"/>
    </location>
</feature>
<organism evidence="2">
    <name type="scientific">uncultured Solirubrobacteraceae bacterium</name>
    <dbReference type="NCBI Taxonomy" id="1162706"/>
    <lineage>
        <taxon>Bacteria</taxon>
        <taxon>Bacillati</taxon>
        <taxon>Actinomycetota</taxon>
        <taxon>Thermoleophilia</taxon>
        <taxon>Solirubrobacterales</taxon>
        <taxon>Solirubrobacteraceae</taxon>
        <taxon>environmental samples</taxon>
    </lineage>
</organism>
<protein>
    <submittedName>
        <fullName evidence="2">Glutamate-1-semialdehyde 2,1-aminomutase</fullName>
        <ecNumber evidence="2">5.4.3.8</ecNumber>
    </submittedName>
</protein>
<feature type="compositionally biased region" description="Basic residues" evidence="1">
    <location>
        <begin position="14"/>
        <end position="27"/>
    </location>
</feature>
<feature type="compositionally biased region" description="Basic residues" evidence="1">
    <location>
        <begin position="191"/>
        <end position="207"/>
    </location>
</feature>
<feature type="region of interest" description="Disordered" evidence="1">
    <location>
        <begin position="408"/>
        <end position="427"/>
    </location>
</feature>
<name>A0A6J4RXB1_9ACTN</name>
<dbReference type="EC" id="5.4.3.8" evidence="2"/>
<accession>A0A6J4RXB1</accession>
<feature type="compositionally biased region" description="Basic residues" evidence="1">
    <location>
        <begin position="270"/>
        <end position="282"/>
    </location>
</feature>
<keyword evidence="2" id="KW-0413">Isomerase</keyword>
<feature type="compositionally biased region" description="Basic residues" evidence="1">
    <location>
        <begin position="146"/>
        <end position="164"/>
    </location>
</feature>
<reference evidence="2" key="1">
    <citation type="submission" date="2020-02" db="EMBL/GenBank/DDBJ databases">
        <authorList>
            <person name="Meier V. D."/>
        </authorList>
    </citation>
    <scope>NUCLEOTIDE SEQUENCE</scope>
    <source>
        <strain evidence="2">AVDCRST_MAG38</strain>
    </source>
</reference>
<feature type="compositionally biased region" description="Basic residues" evidence="1">
    <location>
        <begin position="89"/>
        <end position="104"/>
    </location>
</feature>
<feature type="compositionally biased region" description="Basic and acidic residues" evidence="1">
    <location>
        <begin position="283"/>
        <end position="292"/>
    </location>
</feature>
<feature type="compositionally biased region" description="Basic residues" evidence="1">
    <location>
        <begin position="72"/>
        <end position="81"/>
    </location>
</feature>
<dbReference type="AlphaFoldDB" id="A0A6J4RXB1"/>
<feature type="compositionally biased region" description="Basic residues" evidence="1">
    <location>
        <begin position="38"/>
        <end position="61"/>
    </location>
</feature>
<dbReference type="EMBL" id="CADCVJ010000162">
    <property type="protein sequence ID" value="CAA9479791.1"/>
    <property type="molecule type" value="Genomic_DNA"/>
</dbReference>
<proteinExistence type="predicted"/>
<feature type="region of interest" description="Disordered" evidence="1">
    <location>
        <begin position="1"/>
        <end position="350"/>
    </location>
</feature>
<evidence type="ECO:0000313" key="2">
    <source>
        <dbReference type="EMBL" id="CAA9479791.1"/>
    </source>
</evidence>
<dbReference type="GO" id="GO:0042286">
    <property type="term" value="F:glutamate-1-semialdehyde 2,1-aminomutase activity"/>
    <property type="evidence" value="ECO:0007669"/>
    <property type="project" value="UniProtKB-EC"/>
</dbReference>
<feature type="non-terminal residue" evidence="2">
    <location>
        <position position="1"/>
    </location>
</feature>
<feature type="compositionally biased region" description="Basic and acidic residues" evidence="1">
    <location>
        <begin position="299"/>
        <end position="317"/>
    </location>
</feature>